<gene>
    <name evidence="1" type="ORF">SAMN05421835_103310</name>
</gene>
<accession>A0A1I3P846</accession>
<dbReference type="Proteomes" id="UP000199025">
    <property type="component" value="Unassembled WGS sequence"/>
</dbReference>
<evidence type="ECO:0000313" key="1">
    <source>
        <dbReference type="EMBL" id="SFJ17510.1"/>
    </source>
</evidence>
<protein>
    <submittedName>
        <fullName evidence="1">Uncharacterized protein</fullName>
    </submittedName>
</protein>
<organism evidence="1 2">
    <name type="scientific">Amycolatopsis sacchari</name>
    <dbReference type="NCBI Taxonomy" id="115433"/>
    <lineage>
        <taxon>Bacteria</taxon>
        <taxon>Bacillati</taxon>
        <taxon>Actinomycetota</taxon>
        <taxon>Actinomycetes</taxon>
        <taxon>Pseudonocardiales</taxon>
        <taxon>Pseudonocardiaceae</taxon>
        <taxon>Amycolatopsis</taxon>
    </lineage>
</organism>
<keyword evidence="2" id="KW-1185">Reference proteome</keyword>
<reference evidence="1 2" key="1">
    <citation type="submission" date="2016-10" db="EMBL/GenBank/DDBJ databases">
        <authorList>
            <person name="de Groot N.N."/>
        </authorList>
    </citation>
    <scope>NUCLEOTIDE SEQUENCE [LARGE SCALE GENOMIC DNA]</scope>
    <source>
        <strain evidence="1 2">DSM 44468</strain>
    </source>
</reference>
<proteinExistence type="predicted"/>
<dbReference type="EMBL" id="FORP01000003">
    <property type="protein sequence ID" value="SFJ17510.1"/>
    <property type="molecule type" value="Genomic_DNA"/>
</dbReference>
<dbReference type="STRING" id="115433.SAMN05421835_103310"/>
<dbReference type="RefSeq" id="WP_177228585.1">
    <property type="nucleotide sequence ID" value="NZ_CBDQZW010000080.1"/>
</dbReference>
<sequence>MSARLLALCEDAIARMRLDLRGRVVVTEAATGAYAVTPVLAAMAGAAEVRALSRDSRYGTAAEAESAVLALALRAGAADRLKFFRHKDAELFRGADLVTNSGHLRPIDASVVAALRPGAAVSLMYEPWELRPGEVDLLACRAAGVAVAGPNEHHPAVGVFDYSGVMVIRQLLDAGFPVRGTRILLLCDNVFRAEIERDLTALGAELLDTPSGRLDAVLVALTPRSGPVLDVAALRELAREHPETTIVQFWGDVRREDCAAVGLPVWPEVAPPPGHMGLLPSAVGVDPIVALQTAGLKVGEVLTAPAAAPDDLAFVLPVEEEVAV</sequence>
<name>A0A1I3P846_9PSEU</name>
<dbReference type="AlphaFoldDB" id="A0A1I3P846"/>
<evidence type="ECO:0000313" key="2">
    <source>
        <dbReference type="Proteomes" id="UP000199025"/>
    </source>
</evidence>